<dbReference type="Gene3D" id="3.40.50.720">
    <property type="entry name" value="NAD(P)-binding Rossmann-like Domain"/>
    <property type="match status" value="1"/>
</dbReference>
<name>A0A6J7I9M4_9ZZZZ</name>
<protein>
    <submittedName>
        <fullName evidence="1">Unannotated protein</fullName>
    </submittedName>
</protein>
<evidence type="ECO:0000313" key="1">
    <source>
        <dbReference type="EMBL" id="CAB4927157.1"/>
    </source>
</evidence>
<sequence length="121" mass="12807">MTTVIRQRPCNSLDDISRQLREAFLALRQAIATESPVVIVVSAPDLLGQDSLEGAALATGLVGLMRAATFEGSSKGWHVNVLAVNPEEEPAAEMIEIASQHGSLKGQILNLSSGQFGKIVP</sequence>
<accession>A0A6J7I9M4</accession>
<dbReference type="EMBL" id="CAFBNE010000001">
    <property type="protein sequence ID" value="CAB4927157.1"/>
    <property type="molecule type" value="Genomic_DNA"/>
</dbReference>
<reference evidence="1" key="1">
    <citation type="submission" date="2020-05" db="EMBL/GenBank/DDBJ databases">
        <authorList>
            <person name="Chiriac C."/>
            <person name="Salcher M."/>
            <person name="Ghai R."/>
            <person name="Kavagutti S V."/>
        </authorList>
    </citation>
    <scope>NUCLEOTIDE SEQUENCE</scope>
</reference>
<proteinExistence type="predicted"/>
<organism evidence="1">
    <name type="scientific">freshwater metagenome</name>
    <dbReference type="NCBI Taxonomy" id="449393"/>
    <lineage>
        <taxon>unclassified sequences</taxon>
        <taxon>metagenomes</taxon>
        <taxon>ecological metagenomes</taxon>
    </lineage>
</organism>
<gene>
    <name evidence="1" type="ORF">UFOPK3772_00028</name>
</gene>
<dbReference type="AlphaFoldDB" id="A0A6J7I9M4"/>